<keyword evidence="5 7" id="KW-0472">Membrane</keyword>
<evidence type="ECO:0000256" key="1">
    <source>
        <dbReference type="ARBA" id="ARBA00004651"/>
    </source>
</evidence>
<evidence type="ECO:0000256" key="2">
    <source>
        <dbReference type="ARBA" id="ARBA00022475"/>
    </source>
</evidence>
<feature type="transmembrane region" description="Helical" evidence="7">
    <location>
        <begin position="152"/>
        <end position="171"/>
    </location>
</feature>
<proteinExistence type="predicted"/>
<feature type="compositionally biased region" description="Low complexity" evidence="6">
    <location>
        <begin position="1"/>
        <end position="13"/>
    </location>
</feature>
<sequence>MTTATPPTAPTTTISGSSSDKGLATGRVGLLGAVVIGVSCIAPTYTLTSGIGPTISAVGQYVPAVLLLGFIPMLLVAFAYRELNNAVPDSGTSFTWATKAFGPWAGWMGGWGLITATILVLSNLAAVAVDFFYLLLGQLFGNPAISDLTRNLWVNIPTTFAFITIAGYISYRGLDSTQKLQYVLVAIQIAAIVLFDVVAIHNAYTHGGFDFTPISL</sequence>
<feature type="transmembrane region" description="Helical" evidence="7">
    <location>
        <begin position="118"/>
        <end position="140"/>
    </location>
</feature>
<protein>
    <submittedName>
        <fullName evidence="8">Amino acid transporter</fullName>
    </submittedName>
</protein>
<feature type="transmembrane region" description="Helical" evidence="7">
    <location>
        <begin position="28"/>
        <end position="48"/>
    </location>
</feature>
<reference evidence="8 9" key="1">
    <citation type="submission" date="2017-11" db="EMBL/GenBank/DDBJ databases">
        <title>Infants hospitalized years apart are colonized by the same room-sourced microbial strains.</title>
        <authorList>
            <person name="Brooks B."/>
            <person name="Olm M.R."/>
            <person name="Firek B.A."/>
            <person name="Baker R."/>
            <person name="Thomas B.C."/>
            <person name="Morowitz M.J."/>
            <person name="Banfield J.F."/>
        </authorList>
    </citation>
    <scope>NUCLEOTIDE SEQUENCE [LARGE SCALE GENOMIC DNA]</scope>
    <source>
        <strain evidence="8">S2_012_000_R3_87</strain>
    </source>
</reference>
<evidence type="ECO:0000256" key="5">
    <source>
        <dbReference type="ARBA" id="ARBA00023136"/>
    </source>
</evidence>
<evidence type="ECO:0000256" key="3">
    <source>
        <dbReference type="ARBA" id="ARBA00022692"/>
    </source>
</evidence>
<dbReference type="Gene3D" id="1.20.1740.10">
    <property type="entry name" value="Amino acid/polyamine transporter I"/>
    <property type="match status" value="1"/>
</dbReference>
<comment type="caution">
    <text evidence="8">The sequence shown here is derived from an EMBL/GenBank/DDBJ whole genome shotgun (WGS) entry which is preliminary data.</text>
</comment>
<accession>A0A2W5B619</accession>
<feature type="transmembrane region" description="Helical" evidence="7">
    <location>
        <begin position="60"/>
        <end position="80"/>
    </location>
</feature>
<keyword evidence="2" id="KW-1003">Cell membrane</keyword>
<feature type="region of interest" description="Disordered" evidence="6">
    <location>
        <begin position="1"/>
        <end position="21"/>
    </location>
</feature>
<keyword evidence="3 7" id="KW-0812">Transmembrane</keyword>
<dbReference type="Pfam" id="PF13520">
    <property type="entry name" value="AA_permease_2"/>
    <property type="match status" value="1"/>
</dbReference>
<evidence type="ECO:0000313" key="8">
    <source>
        <dbReference type="EMBL" id="PZP00040.1"/>
    </source>
</evidence>
<dbReference type="PANTHER" id="PTHR42770">
    <property type="entry name" value="AMINO ACID TRANSPORTER-RELATED"/>
    <property type="match status" value="1"/>
</dbReference>
<dbReference type="Proteomes" id="UP000249451">
    <property type="component" value="Unassembled WGS sequence"/>
</dbReference>
<name>A0A2W5B619_9CORY</name>
<feature type="non-terminal residue" evidence="8">
    <location>
        <position position="216"/>
    </location>
</feature>
<dbReference type="GO" id="GO:0005886">
    <property type="term" value="C:plasma membrane"/>
    <property type="evidence" value="ECO:0007669"/>
    <property type="project" value="UniProtKB-SubCell"/>
</dbReference>
<dbReference type="GO" id="GO:0022857">
    <property type="term" value="F:transmembrane transporter activity"/>
    <property type="evidence" value="ECO:0007669"/>
    <property type="project" value="InterPro"/>
</dbReference>
<keyword evidence="4 7" id="KW-1133">Transmembrane helix</keyword>
<comment type="subcellular location">
    <subcellularLocation>
        <location evidence="1">Cell membrane</location>
        <topology evidence="1">Multi-pass membrane protein</topology>
    </subcellularLocation>
</comment>
<dbReference type="InterPro" id="IPR002293">
    <property type="entry name" value="AA/rel_permease1"/>
</dbReference>
<evidence type="ECO:0000256" key="7">
    <source>
        <dbReference type="SAM" id="Phobius"/>
    </source>
</evidence>
<dbReference type="PANTHER" id="PTHR42770:SF7">
    <property type="entry name" value="MEMBRANE PROTEIN"/>
    <property type="match status" value="1"/>
</dbReference>
<evidence type="ECO:0000256" key="4">
    <source>
        <dbReference type="ARBA" id="ARBA00022989"/>
    </source>
</evidence>
<dbReference type="EMBL" id="QFNY01000156">
    <property type="protein sequence ID" value="PZP00040.1"/>
    <property type="molecule type" value="Genomic_DNA"/>
</dbReference>
<feature type="transmembrane region" description="Helical" evidence="7">
    <location>
        <begin position="183"/>
        <end position="204"/>
    </location>
</feature>
<evidence type="ECO:0000256" key="6">
    <source>
        <dbReference type="SAM" id="MobiDB-lite"/>
    </source>
</evidence>
<evidence type="ECO:0000313" key="9">
    <source>
        <dbReference type="Proteomes" id="UP000249451"/>
    </source>
</evidence>
<dbReference type="InterPro" id="IPR050367">
    <property type="entry name" value="APC_superfamily"/>
</dbReference>
<gene>
    <name evidence="8" type="ORF">DI609_07095</name>
</gene>
<organism evidence="8 9">
    <name type="scientific">Corynebacterium urealyticum</name>
    <dbReference type="NCBI Taxonomy" id="43771"/>
    <lineage>
        <taxon>Bacteria</taxon>
        <taxon>Bacillati</taxon>
        <taxon>Actinomycetota</taxon>
        <taxon>Actinomycetes</taxon>
        <taxon>Mycobacteriales</taxon>
        <taxon>Corynebacteriaceae</taxon>
        <taxon>Corynebacterium</taxon>
    </lineage>
</organism>
<dbReference type="AlphaFoldDB" id="A0A2W5B619"/>